<reference evidence="2" key="1">
    <citation type="submission" date="2016-10" db="EMBL/GenBank/DDBJ databases">
        <authorList>
            <person name="Varghese N."/>
            <person name="Submissions S."/>
        </authorList>
    </citation>
    <scope>NUCLEOTIDE SEQUENCE [LARGE SCALE GENOMIC DNA]</scope>
    <source>
        <strain evidence="2">CGMCC 1.9150</strain>
    </source>
</reference>
<gene>
    <name evidence="1" type="ORF">SAMN04488129_11392</name>
</gene>
<accession>A0A1H7RZV4</accession>
<sequence>MDEIEMMPIPDGTWIMVCPCGQSEVRGRGLKPSWQAFEAKMLPGRRYRVCCKACGRCLEDRLIYGSKGSTRLGPS</sequence>
<keyword evidence="2" id="KW-1185">Reference proteome</keyword>
<dbReference type="AlphaFoldDB" id="A0A1H7RZV4"/>
<proteinExistence type="predicted"/>
<evidence type="ECO:0000313" key="2">
    <source>
        <dbReference type="Proteomes" id="UP000198807"/>
    </source>
</evidence>
<dbReference type="RefSeq" id="WP_089713871.1">
    <property type="nucleotide sequence ID" value="NZ_FOBC01000013.1"/>
</dbReference>
<dbReference type="OrthoDB" id="6169506at2"/>
<name>A0A1H7RZV4_9GAMM</name>
<protein>
    <submittedName>
        <fullName evidence="1">Uncharacterized protein</fullName>
    </submittedName>
</protein>
<evidence type="ECO:0000313" key="1">
    <source>
        <dbReference type="EMBL" id="SEL65773.1"/>
    </source>
</evidence>
<dbReference type="Proteomes" id="UP000198807">
    <property type="component" value="Unassembled WGS sequence"/>
</dbReference>
<dbReference type="EMBL" id="FOBC01000013">
    <property type="protein sequence ID" value="SEL65773.1"/>
    <property type="molecule type" value="Genomic_DNA"/>
</dbReference>
<organism evidence="1 2">
    <name type="scientific">Halomonas daqiaonensis</name>
    <dbReference type="NCBI Taxonomy" id="650850"/>
    <lineage>
        <taxon>Bacteria</taxon>
        <taxon>Pseudomonadati</taxon>
        <taxon>Pseudomonadota</taxon>
        <taxon>Gammaproteobacteria</taxon>
        <taxon>Oceanospirillales</taxon>
        <taxon>Halomonadaceae</taxon>
        <taxon>Halomonas</taxon>
    </lineage>
</organism>